<sequence length="96" mass="9872">MHTATLGTAFKVGVPRDLMPHTPFRCTTKLGSFELSASQPSPGVTGVLIYFQSGAATFTRSLTEDSITFHPSGGGDAGRSPGGSRTPRRSASSASG</sequence>
<proteinExistence type="predicted"/>
<keyword evidence="3" id="KW-1185">Reference proteome</keyword>
<evidence type="ECO:0000313" key="2">
    <source>
        <dbReference type="EMBL" id="BDZ52696.1"/>
    </source>
</evidence>
<dbReference type="EMBL" id="AP027733">
    <property type="protein sequence ID" value="BDZ52696.1"/>
    <property type="molecule type" value="Genomic_DNA"/>
</dbReference>
<evidence type="ECO:0000256" key="1">
    <source>
        <dbReference type="SAM" id="MobiDB-lite"/>
    </source>
</evidence>
<dbReference type="Proteomes" id="UP001321486">
    <property type="component" value="Plasmid pNBRC108728a"/>
</dbReference>
<feature type="compositionally biased region" description="Low complexity" evidence="1">
    <location>
        <begin position="82"/>
        <end position="96"/>
    </location>
</feature>
<organism evidence="2 3">
    <name type="scientific">Frondihabitans sucicola</name>
    <dbReference type="NCBI Taxonomy" id="1268041"/>
    <lineage>
        <taxon>Bacteria</taxon>
        <taxon>Bacillati</taxon>
        <taxon>Actinomycetota</taxon>
        <taxon>Actinomycetes</taxon>
        <taxon>Micrococcales</taxon>
        <taxon>Microbacteriaceae</taxon>
        <taxon>Frondihabitans</taxon>
    </lineage>
</organism>
<name>A0ABN6Y9M8_9MICO</name>
<feature type="compositionally biased region" description="Gly residues" evidence="1">
    <location>
        <begin position="72"/>
        <end position="81"/>
    </location>
</feature>
<protein>
    <submittedName>
        <fullName evidence="2">Uncharacterized protein</fullName>
    </submittedName>
</protein>
<dbReference type="RefSeq" id="WP_286346979.1">
    <property type="nucleotide sequence ID" value="NZ_AP027733.1"/>
</dbReference>
<accession>A0ABN6Y9M8</accession>
<feature type="region of interest" description="Disordered" evidence="1">
    <location>
        <begin position="65"/>
        <end position="96"/>
    </location>
</feature>
<reference evidence="3" key="1">
    <citation type="journal article" date="2019" name="Int. J. Syst. Evol. Microbiol.">
        <title>The Global Catalogue of Microorganisms (GCM) 10K type strain sequencing project: providing services to taxonomists for standard genome sequencing and annotation.</title>
        <authorList>
            <consortium name="The Broad Institute Genomics Platform"/>
            <consortium name="The Broad Institute Genome Sequencing Center for Infectious Disease"/>
            <person name="Wu L."/>
            <person name="Ma J."/>
        </authorList>
    </citation>
    <scope>NUCLEOTIDE SEQUENCE [LARGE SCALE GENOMIC DNA]</scope>
    <source>
        <strain evidence="3">NBRC 108728</strain>
    </source>
</reference>
<gene>
    <name evidence="2" type="ORF">GCM10025867_49370</name>
</gene>
<geneLocation type="plasmid" evidence="2 3">
    <name>pNBRC108728a</name>
</geneLocation>
<keyword evidence="2" id="KW-0614">Plasmid</keyword>
<evidence type="ECO:0000313" key="3">
    <source>
        <dbReference type="Proteomes" id="UP001321486"/>
    </source>
</evidence>